<comment type="caution">
    <text evidence="2">The sequence shown here is derived from an EMBL/GenBank/DDBJ whole genome shotgun (WGS) entry which is preliminary data.</text>
</comment>
<gene>
    <name evidence="2" type="ORF">EDB95_2511</name>
</gene>
<name>A0A4R8DVH5_9BACT</name>
<feature type="signal peptide" evidence="1">
    <location>
        <begin position="1"/>
        <end position="26"/>
    </location>
</feature>
<keyword evidence="1" id="KW-0732">Signal</keyword>
<sequence length="181" mass="20869">MRISVKLWRILLLMSFSNSFFELASAQNRKLERIQCIVVFPNINEIPQDIIFFPTSIDSTKSLEENIQVRLGESEKIGFILYFQSIRWLEPNLENMLNEMDCVGGETPMPYLMNNPEFRLKVGAGIVTMDTTVLSESTQKDSLPRNFDIKVLNTKYHLKVMDTPMSMGIPKLFEPISLKTK</sequence>
<accession>A0A4R8DVH5</accession>
<dbReference type="EMBL" id="SODV01000001">
    <property type="protein sequence ID" value="TDX01475.1"/>
    <property type="molecule type" value="Genomic_DNA"/>
</dbReference>
<dbReference type="AlphaFoldDB" id="A0A4R8DVH5"/>
<evidence type="ECO:0000313" key="2">
    <source>
        <dbReference type="EMBL" id="TDX01475.1"/>
    </source>
</evidence>
<dbReference type="Proteomes" id="UP000294498">
    <property type="component" value="Unassembled WGS sequence"/>
</dbReference>
<evidence type="ECO:0000313" key="3">
    <source>
        <dbReference type="Proteomes" id="UP000294498"/>
    </source>
</evidence>
<keyword evidence="3" id="KW-1185">Reference proteome</keyword>
<protein>
    <submittedName>
        <fullName evidence="2">Uncharacterized protein</fullName>
    </submittedName>
</protein>
<organism evidence="2 3">
    <name type="scientific">Dinghuibacter silviterrae</name>
    <dbReference type="NCBI Taxonomy" id="1539049"/>
    <lineage>
        <taxon>Bacteria</taxon>
        <taxon>Pseudomonadati</taxon>
        <taxon>Bacteroidota</taxon>
        <taxon>Chitinophagia</taxon>
        <taxon>Chitinophagales</taxon>
        <taxon>Chitinophagaceae</taxon>
        <taxon>Dinghuibacter</taxon>
    </lineage>
</organism>
<proteinExistence type="predicted"/>
<reference evidence="2 3" key="1">
    <citation type="submission" date="2019-03" db="EMBL/GenBank/DDBJ databases">
        <title>Genomic Encyclopedia of Type Strains, Phase IV (KMG-IV): sequencing the most valuable type-strain genomes for metagenomic binning, comparative biology and taxonomic classification.</title>
        <authorList>
            <person name="Goeker M."/>
        </authorList>
    </citation>
    <scope>NUCLEOTIDE SEQUENCE [LARGE SCALE GENOMIC DNA]</scope>
    <source>
        <strain evidence="2 3">DSM 100059</strain>
    </source>
</reference>
<feature type="chain" id="PRO_5020644663" evidence="1">
    <location>
        <begin position="27"/>
        <end position="181"/>
    </location>
</feature>
<evidence type="ECO:0000256" key="1">
    <source>
        <dbReference type="SAM" id="SignalP"/>
    </source>
</evidence>